<evidence type="ECO:0000313" key="4">
    <source>
        <dbReference type="Proteomes" id="UP000736335"/>
    </source>
</evidence>
<evidence type="ECO:0000256" key="1">
    <source>
        <dbReference type="ARBA" id="ARBA00022737"/>
    </source>
</evidence>
<dbReference type="InterPro" id="IPR056884">
    <property type="entry name" value="NPHP3-like_N"/>
</dbReference>
<keyword evidence="1" id="KW-0677">Repeat</keyword>
<dbReference type="InterPro" id="IPR007111">
    <property type="entry name" value="NACHT_NTPase"/>
</dbReference>
<dbReference type="PANTHER" id="PTHR10039">
    <property type="entry name" value="AMELOGENIN"/>
    <property type="match status" value="1"/>
</dbReference>
<dbReference type="Gene3D" id="2.130.10.10">
    <property type="entry name" value="YVTN repeat-like/Quinoprotein amine dehydrogenase"/>
    <property type="match status" value="2"/>
</dbReference>
<dbReference type="PANTHER" id="PTHR10039:SF17">
    <property type="entry name" value="FUNGAL STAND N-TERMINAL GOODBYE DOMAIN-CONTAINING PROTEIN-RELATED"/>
    <property type="match status" value="1"/>
</dbReference>
<accession>A0A9P6L772</accession>
<dbReference type="Gene3D" id="3.40.50.300">
    <property type="entry name" value="P-loop containing nucleotide triphosphate hydrolases"/>
    <property type="match status" value="1"/>
</dbReference>
<dbReference type="AlphaFoldDB" id="A0A9P6L772"/>
<dbReference type="PROSITE" id="PS50837">
    <property type="entry name" value="NACHT"/>
    <property type="match status" value="1"/>
</dbReference>
<protein>
    <recommendedName>
        <fullName evidence="2">NACHT domain-containing protein</fullName>
    </recommendedName>
</protein>
<proteinExistence type="predicted"/>
<dbReference type="Proteomes" id="UP000736335">
    <property type="component" value="Unassembled WGS sequence"/>
</dbReference>
<dbReference type="SUPFAM" id="SSF69322">
    <property type="entry name" value="Tricorn protease domain 2"/>
    <property type="match status" value="2"/>
</dbReference>
<reference evidence="3" key="2">
    <citation type="submission" date="2020-11" db="EMBL/GenBank/DDBJ databases">
        <authorList>
            <consortium name="DOE Joint Genome Institute"/>
            <person name="Kuo A."/>
            <person name="Miyauchi S."/>
            <person name="Kiss E."/>
            <person name="Drula E."/>
            <person name="Kohler A."/>
            <person name="Sanchez-Garcia M."/>
            <person name="Andreopoulos B."/>
            <person name="Barry K.W."/>
            <person name="Bonito G."/>
            <person name="Buee M."/>
            <person name="Carver A."/>
            <person name="Chen C."/>
            <person name="Cichocki N."/>
            <person name="Clum A."/>
            <person name="Culley D."/>
            <person name="Crous P.W."/>
            <person name="Fauchery L."/>
            <person name="Girlanda M."/>
            <person name="Hayes R."/>
            <person name="Keri Z."/>
            <person name="Labutti K."/>
            <person name="Lipzen A."/>
            <person name="Lombard V."/>
            <person name="Magnuson J."/>
            <person name="Maillard F."/>
            <person name="Morin E."/>
            <person name="Murat C."/>
            <person name="Nolan M."/>
            <person name="Ohm R."/>
            <person name="Pangilinan J."/>
            <person name="Pereira M."/>
            <person name="Perotto S."/>
            <person name="Peter M."/>
            <person name="Riley R."/>
            <person name="Sitrit Y."/>
            <person name="Stielow B."/>
            <person name="Szollosi G."/>
            <person name="Zifcakova L."/>
            <person name="Stursova M."/>
            <person name="Spatafora J.W."/>
            <person name="Tedersoo L."/>
            <person name="Vaario L.-M."/>
            <person name="Yamada A."/>
            <person name="Yan M."/>
            <person name="Wang P."/>
            <person name="Xu J."/>
            <person name="Bruns T."/>
            <person name="Baldrian P."/>
            <person name="Vilgalys R."/>
            <person name="Henrissat B."/>
            <person name="Grigoriev I.V."/>
            <person name="Hibbett D."/>
            <person name="Nagy L.G."/>
            <person name="Martin F.M."/>
        </authorList>
    </citation>
    <scope>NUCLEOTIDE SEQUENCE</scope>
    <source>
        <strain evidence="3">UH-Tt-Lm1</strain>
    </source>
</reference>
<organism evidence="3 4">
    <name type="scientific">Thelephora terrestris</name>
    <dbReference type="NCBI Taxonomy" id="56493"/>
    <lineage>
        <taxon>Eukaryota</taxon>
        <taxon>Fungi</taxon>
        <taxon>Dikarya</taxon>
        <taxon>Basidiomycota</taxon>
        <taxon>Agaricomycotina</taxon>
        <taxon>Agaricomycetes</taxon>
        <taxon>Thelephorales</taxon>
        <taxon>Thelephoraceae</taxon>
        <taxon>Thelephora</taxon>
    </lineage>
</organism>
<dbReference type="EMBL" id="WIUZ02000006">
    <property type="protein sequence ID" value="KAF9786322.1"/>
    <property type="molecule type" value="Genomic_DNA"/>
</dbReference>
<dbReference type="InterPro" id="IPR027417">
    <property type="entry name" value="P-loop_NTPase"/>
</dbReference>
<dbReference type="OrthoDB" id="3027122at2759"/>
<dbReference type="InterPro" id="IPR015943">
    <property type="entry name" value="WD40/YVTN_repeat-like_dom_sf"/>
</dbReference>
<dbReference type="Pfam" id="PF24883">
    <property type="entry name" value="NPHP3_N"/>
    <property type="match status" value="1"/>
</dbReference>
<comment type="caution">
    <text evidence="3">The sequence shown here is derived from an EMBL/GenBank/DDBJ whole genome shotgun (WGS) entry which is preliminary data.</text>
</comment>
<gene>
    <name evidence="3" type="ORF">BJ322DRAFT_781146</name>
</gene>
<reference evidence="3" key="1">
    <citation type="journal article" date="2020" name="Nat. Commun.">
        <title>Large-scale genome sequencing of mycorrhizal fungi provides insights into the early evolution of symbiotic traits.</title>
        <authorList>
            <person name="Miyauchi S."/>
            <person name="Kiss E."/>
            <person name="Kuo A."/>
            <person name="Drula E."/>
            <person name="Kohler A."/>
            <person name="Sanchez-Garcia M."/>
            <person name="Morin E."/>
            <person name="Andreopoulos B."/>
            <person name="Barry K.W."/>
            <person name="Bonito G."/>
            <person name="Buee M."/>
            <person name="Carver A."/>
            <person name="Chen C."/>
            <person name="Cichocki N."/>
            <person name="Clum A."/>
            <person name="Culley D."/>
            <person name="Crous P.W."/>
            <person name="Fauchery L."/>
            <person name="Girlanda M."/>
            <person name="Hayes R.D."/>
            <person name="Keri Z."/>
            <person name="LaButti K."/>
            <person name="Lipzen A."/>
            <person name="Lombard V."/>
            <person name="Magnuson J."/>
            <person name="Maillard F."/>
            <person name="Murat C."/>
            <person name="Nolan M."/>
            <person name="Ohm R.A."/>
            <person name="Pangilinan J."/>
            <person name="Pereira M.F."/>
            <person name="Perotto S."/>
            <person name="Peter M."/>
            <person name="Pfister S."/>
            <person name="Riley R."/>
            <person name="Sitrit Y."/>
            <person name="Stielow J.B."/>
            <person name="Szollosi G."/>
            <person name="Zifcakova L."/>
            <person name="Stursova M."/>
            <person name="Spatafora J.W."/>
            <person name="Tedersoo L."/>
            <person name="Vaario L.M."/>
            <person name="Yamada A."/>
            <person name="Yan M."/>
            <person name="Wang P."/>
            <person name="Xu J."/>
            <person name="Bruns T."/>
            <person name="Baldrian P."/>
            <person name="Vilgalys R."/>
            <person name="Dunand C."/>
            <person name="Henrissat B."/>
            <person name="Grigoriev I.V."/>
            <person name="Hibbett D."/>
            <person name="Nagy L.G."/>
            <person name="Martin F.M."/>
        </authorList>
    </citation>
    <scope>NUCLEOTIDE SEQUENCE</scope>
    <source>
        <strain evidence="3">UH-Tt-Lm1</strain>
    </source>
</reference>
<sequence>MLRKRGVDLRKLDDIEKRLRDLTEPLNDQSRGYEDIFELLEDLRETVLDYQTDIHDQEYNLITPDEAAVLDGFRFARKAEFRYSGHRGCLKGTREDVLDGIELWTRDPAKPPVYWLNGLAGTGKTTIAQTVAERVFACGQLGASFFCSRDFEDRSNIKLIFPTLAVQLARKYTDFRSYLVPLVRSDPGVADESLYNQMYKLIVRPLNKFNISPVIIIDALDECQDEEPASAVLSILGQFVSKIPEAKFFVTGRPEPRIREGFRLPMLAEVTDVFVLHEVEPSRVDNDIRLFFGHKFSDLARRRSLDDWPTKEQLDLLCERAGGLFVYAVATVKSIDKPSTNPRKQLNLLLQSPESSTREGKTRLTGNTTLDLLYTSILQEAFSDVNGPDNDPMVRSVLGAMILAANPLSPSTIAKVLGLDPEDVFPLLSLVQSLLIFQDQDIDFPVRPFHKSFFDFLIDPDRCTNQRFHVFPPEHHLQLSIGCLNLMNRTLKQNMCGLPDGVANSDVHDLKDRIENFIDPALRYACRSWHTHLVKGPAISLAAPKIDSTLRQFLEGKLLLWLEVLSVLGAVKNAVNALQAALGLSKESPTLDLAHDCHRFVTGHFEIISASSPHIYHSALVLCPTTSIVRKLYETNTQPFVRVVRGAPVSWDSNIAAIACPIRIYRAAWSSCNRFIATSSYNGATVVILDSVTLQRLQSLECAPEETFSAQIGALIFSPDSHLLTWVGRLDQHVYIVSWDLQTGGVVSAITHHDQRYCQKPNITYSNDGKMIGVSYSYSSDFMISIYDVVSGIHMYNIKPDVHGGFYNPRGRVLAVWTHGEFLRVATTEPQPITIWEVGFTSRANFTLVETLYVPDILDADIVIAPTPLATYRIVLCREGEFSVWDTGDSKFLLRQTNATSSSSFTFSSDSRSFVSWDTGSEVYIWKEHSTGYILHGKLESRTKFTTPLLSPDGESIITFGDSRLRLWHTENLHTTPSSPTTQHSEDFVLDFMSDGPLAVVTRRQDNVVVVLDLKSGLPQLTIDTGMEVYGLKVIGNTIAVVVDGKVITWNVVGRNPLPGTRMGPEDSTQTITFAQPASPVIVAAISPDLHHIAVILEKFGTLLYNLSDGQKFEFSNAMDNSLWFAPGDNTLWIAGRNMVRSQPKDDEAYNALVVRDIECGPRESPWRSSLGYKVTNDGWVLDLEGKRLLMLPPPWQSDAALRVWNGHFLALLHGSLPESVILDFEP</sequence>
<evidence type="ECO:0000259" key="2">
    <source>
        <dbReference type="PROSITE" id="PS50837"/>
    </source>
</evidence>
<feature type="domain" description="NACHT" evidence="2">
    <location>
        <begin position="112"/>
        <end position="254"/>
    </location>
</feature>
<name>A0A9P6L772_9AGAM</name>
<evidence type="ECO:0000313" key="3">
    <source>
        <dbReference type="EMBL" id="KAF9786322.1"/>
    </source>
</evidence>
<keyword evidence="4" id="KW-1185">Reference proteome</keyword>
<dbReference type="SUPFAM" id="SSF52540">
    <property type="entry name" value="P-loop containing nucleoside triphosphate hydrolases"/>
    <property type="match status" value="1"/>
</dbReference>